<accession>A0ABQ9VR14</accession>
<gene>
    <name evidence="2" type="ORF">P7K49_011537</name>
</gene>
<reference evidence="2 3" key="1">
    <citation type="submission" date="2023-05" db="EMBL/GenBank/DDBJ databases">
        <title>B98-5 Cell Line De Novo Hybrid Assembly: An Optical Mapping Approach.</title>
        <authorList>
            <person name="Kananen K."/>
            <person name="Auerbach J.A."/>
            <person name="Kautto E."/>
            <person name="Blachly J.S."/>
        </authorList>
    </citation>
    <scope>NUCLEOTIDE SEQUENCE [LARGE SCALE GENOMIC DNA]</scope>
    <source>
        <strain evidence="2">B95-8</strain>
        <tissue evidence="2">Cell line</tissue>
    </source>
</reference>
<evidence type="ECO:0000256" key="1">
    <source>
        <dbReference type="SAM" id="MobiDB-lite"/>
    </source>
</evidence>
<dbReference type="EMBL" id="JASSZA010000005">
    <property type="protein sequence ID" value="KAK2111791.1"/>
    <property type="molecule type" value="Genomic_DNA"/>
</dbReference>
<evidence type="ECO:0000313" key="2">
    <source>
        <dbReference type="EMBL" id="KAK2111791.1"/>
    </source>
</evidence>
<feature type="region of interest" description="Disordered" evidence="1">
    <location>
        <begin position="136"/>
        <end position="158"/>
    </location>
</feature>
<comment type="caution">
    <text evidence="2">The sequence shown here is derived from an EMBL/GenBank/DDBJ whole genome shotgun (WGS) entry which is preliminary data.</text>
</comment>
<dbReference type="InterPro" id="IPR051825">
    <property type="entry name" value="SRCIN1"/>
</dbReference>
<feature type="region of interest" description="Disordered" evidence="1">
    <location>
        <begin position="27"/>
        <end position="101"/>
    </location>
</feature>
<feature type="region of interest" description="Disordered" evidence="1">
    <location>
        <begin position="174"/>
        <end position="235"/>
    </location>
</feature>
<keyword evidence="3" id="KW-1185">Reference proteome</keyword>
<feature type="compositionally biased region" description="Pro residues" evidence="1">
    <location>
        <begin position="75"/>
        <end position="84"/>
    </location>
</feature>
<protein>
    <submittedName>
        <fullName evidence="2">Uncharacterized protein</fullName>
    </submittedName>
</protein>
<feature type="compositionally biased region" description="Low complexity" evidence="1">
    <location>
        <begin position="217"/>
        <end position="235"/>
    </location>
</feature>
<proteinExistence type="predicted"/>
<dbReference type="Proteomes" id="UP001266305">
    <property type="component" value="Unassembled WGS sequence"/>
</dbReference>
<dbReference type="PANTHER" id="PTHR22741:SF5">
    <property type="entry name" value="SRC KINASE SIGNALING INHIBITOR 1"/>
    <property type="match status" value="1"/>
</dbReference>
<organism evidence="2 3">
    <name type="scientific">Saguinus oedipus</name>
    <name type="common">Cotton-top tamarin</name>
    <name type="synonym">Oedipomidas oedipus</name>
    <dbReference type="NCBI Taxonomy" id="9490"/>
    <lineage>
        <taxon>Eukaryota</taxon>
        <taxon>Metazoa</taxon>
        <taxon>Chordata</taxon>
        <taxon>Craniata</taxon>
        <taxon>Vertebrata</taxon>
        <taxon>Euteleostomi</taxon>
        <taxon>Mammalia</taxon>
        <taxon>Eutheria</taxon>
        <taxon>Euarchontoglires</taxon>
        <taxon>Primates</taxon>
        <taxon>Haplorrhini</taxon>
        <taxon>Platyrrhini</taxon>
        <taxon>Cebidae</taxon>
        <taxon>Callitrichinae</taxon>
        <taxon>Saguinus</taxon>
    </lineage>
</organism>
<dbReference type="PANTHER" id="PTHR22741">
    <property type="entry name" value="P140CAP/SNIP-RELATED"/>
    <property type="match status" value="1"/>
</dbReference>
<evidence type="ECO:0000313" key="3">
    <source>
        <dbReference type="Proteomes" id="UP001266305"/>
    </source>
</evidence>
<sequence>MSKSRQSYLPPRLGWVHATNQAVLRAGSSADADTVPCSAPQLNADSRIADPLTPSPLVPADELTVPRYRTEKPSKSPPPPPPRRSFPSSHGLTTTRTGEVVVTSKKDSAFIKGSRALQKAESEELEVQKPQVKLRRAVSEVARPASTPPIMASAIKDEDDEDRIIAELEVFERSSVSSLPPTPRRQLIPTLLSPQDLGPPRGSALGPTRKVMGLPPTSHSSLSACASTASSHLSR</sequence>
<name>A0ABQ9VR14_SAGOE</name>